<feature type="region of interest" description="Disordered" evidence="1">
    <location>
        <begin position="15"/>
        <end position="53"/>
    </location>
</feature>
<evidence type="ECO:0000256" key="1">
    <source>
        <dbReference type="SAM" id="MobiDB-lite"/>
    </source>
</evidence>
<name>A0A699WYE6_TANCI</name>
<gene>
    <name evidence="2" type="ORF">Tci_924158</name>
</gene>
<protein>
    <submittedName>
        <fullName evidence="2">Uncharacterized protein</fullName>
    </submittedName>
</protein>
<sequence length="80" mass="8481">MFVSAGQPGRLAYVRFPDPGRSAGPGAAAPAGPRDRLLSRNSRRYGSSRRSPERALAECGAGCAARMWRWPGESAPPEPA</sequence>
<dbReference type="AlphaFoldDB" id="A0A699WYE6"/>
<dbReference type="EMBL" id="BKCJ011779097">
    <property type="protein sequence ID" value="GFD52189.1"/>
    <property type="molecule type" value="Genomic_DNA"/>
</dbReference>
<feature type="non-terminal residue" evidence="2">
    <location>
        <position position="80"/>
    </location>
</feature>
<organism evidence="2">
    <name type="scientific">Tanacetum cinerariifolium</name>
    <name type="common">Dalmatian daisy</name>
    <name type="synonym">Chrysanthemum cinerariifolium</name>
    <dbReference type="NCBI Taxonomy" id="118510"/>
    <lineage>
        <taxon>Eukaryota</taxon>
        <taxon>Viridiplantae</taxon>
        <taxon>Streptophyta</taxon>
        <taxon>Embryophyta</taxon>
        <taxon>Tracheophyta</taxon>
        <taxon>Spermatophyta</taxon>
        <taxon>Magnoliopsida</taxon>
        <taxon>eudicotyledons</taxon>
        <taxon>Gunneridae</taxon>
        <taxon>Pentapetalae</taxon>
        <taxon>asterids</taxon>
        <taxon>campanulids</taxon>
        <taxon>Asterales</taxon>
        <taxon>Asteraceae</taxon>
        <taxon>Asteroideae</taxon>
        <taxon>Anthemideae</taxon>
        <taxon>Anthemidinae</taxon>
        <taxon>Tanacetum</taxon>
    </lineage>
</organism>
<evidence type="ECO:0000313" key="2">
    <source>
        <dbReference type="EMBL" id="GFD52189.1"/>
    </source>
</evidence>
<accession>A0A699WYE6</accession>
<comment type="caution">
    <text evidence="2">The sequence shown here is derived from an EMBL/GenBank/DDBJ whole genome shotgun (WGS) entry which is preliminary data.</text>
</comment>
<reference evidence="2" key="1">
    <citation type="journal article" date="2019" name="Sci. Rep.">
        <title>Draft genome of Tanacetum cinerariifolium, the natural source of mosquito coil.</title>
        <authorList>
            <person name="Yamashiro T."/>
            <person name="Shiraishi A."/>
            <person name="Satake H."/>
            <person name="Nakayama K."/>
        </authorList>
    </citation>
    <scope>NUCLEOTIDE SEQUENCE</scope>
</reference>
<proteinExistence type="predicted"/>
<feature type="compositionally biased region" description="Low complexity" evidence="1">
    <location>
        <begin position="17"/>
        <end position="32"/>
    </location>
</feature>